<accession>A0A8S5LPJ7</accession>
<reference evidence="2" key="1">
    <citation type="journal article" date="2021" name="Proc. Natl. Acad. Sci. U.S.A.">
        <title>A Catalog of Tens of Thousands of Viruses from Human Metagenomes Reveals Hidden Associations with Chronic Diseases.</title>
        <authorList>
            <person name="Tisza M.J."/>
            <person name="Buck C.B."/>
        </authorList>
    </citation>
    <scope>NUCLEOTIDE SEQUENCE</scope>
    <source>
        <strain evidence="2">CtoiW10</strain>
    </source>
</reference>
<feature type="region of interest" description="Disordered" evidence="1">
    <location>
        <begin position="1"/>
        <end position="20"/>
    </location>
</feature>
<proteinExistence type="predicted"/>
<protein>
    <submittedName>
        <fullName evidence="2">Uncharacterized protein</fullName>
    </submittedName>
</protein>
<dbReference type="EMBL" id="BK015888">
    <property type="protein sequence ID" value="DAD71870.1"/>
    <property type="molecule type" value="Genomic_DNA"/>
</dbReference>
<evidence type="ECO:0000313" key="2">
    <source>
        <dbReference type="EMBL" id="DAD71870.1"/>
    </source>
</evidence>
<organism evidence="2">
    <name type="scientific">Siphoviridae sp. ctoiW10</name>
    <dbReference type="NCBI Taxonomy" id="2827592"/>
    <lineage>
        <taxon>Viruses</taxon>
        <taxon>Duplodnaviria</taxon>
        <taxon>Heunggongvirae</taxon>
        <taxon>Uroviricota</taxon>
        <taxon>Caudoviricetes</taxon>
    </lineage>
</organism>
<sequence>MSRAGLTAGETRRSAPFFDPRRTGEHENLMLWRMPGTIFVRSRNGWKGAGI</sequence>
<evidence type="ECO:0000256" key="1">
    <source>
        <dbReference type="SAM" id="MobiDB-lite"/>
    </source>
</evidence>
<name>A0A8S5LPJ7_9CAUD</name>